<organism evidence="2 3">
    <name type="scientific">Pseudomonas lundensis</name>
    <dbReference type="NCBI Taxonomy" id="86185"/>
    <lineage>
        <taxon>Bacteria</taxon>
        <taxon>Pseudomonadati</taxon>
        <taxon>Pseudomonadota</taxon>
        <taxon>Gammaproteobacteria</taxon>
        <taxon>Pseudomonadales</taxon>
        <taxon>Pseudomonadaceae</taxon>
        <taxon>Pseudomonas</taxon>
    </lineage>
</organism>
<dbReference type="PANTHER" id="PTHR37024">
    <property type="entry name" value="TYPE VI SECRETION SYSTEM DUF2094 AND IMPA-RELATED DOMAIN PROTEIN"/>
    <property type="match status" value="1"/>
</dbReference>
<name>A0AAX2HCD9_9PSED</name>
<dbReference type="AlphaFoldDB" id="A0AAX2HCD9"/>
<dbReference type="Pfam" id="PF06812">
    <property type="entry name" value="ImpA_N"/>
    <property type="match status" value="1"/>
</dbReference>
<evidence type="ECO:0000313" key="2">
    <source>
        <dbReference type="EMBL" id="SOB54657.1"/>
    </source>
</evidence>
<dbReference type="InterPro" id="IPR010657">
    <property type="entry name" value="ImpA_N"/>
</dbReference>
<dbReference type="EMBL" id="OBKZ01000049">
    <property type="protein sequence ID" value="SOB54657.1"/>
    <property type="molecule type" value="Genomic_DNA"/>
</dbReference>
<accession>A0AAX2HCD9</accession>
<gene>
    <name evidence="2" type="ORF">PLUA15_530083</name>
</gene>
<proteinExistence type="predicted"/>
<sequence length="541" mass="61411">MANGNLHESSGSATFFTLREEGWGVTYTSKSLARTVGLVKDPVATDNFAGNDVRFSPEFEALERELAKVHSLHEHTPVDWSMVQQQSEVLLRDQSRDLRVAAWLTWALYQRESFAGLLAGVGLLHHLCGQHWAQIHPRKLRTRAAAVSWLVSRLNDALNENIPVKEQLPLFQRLLDLLMALECSLASHMGDEVPLLLPLCRRLSRMVERAGIQPPDPGPIAAAVAHVKQMAAQLVDSQTPIENEKDAHKALRAQQDSARVLCAWWLKQNATDVRALRLNRTLTWMAIDAVPERNGEQITPVRGLAKDRLNTFNERFERGQFADVLVELESSLSKAPFWFDGQRLVWRCLEALNAERAMREVELHMALLLQRLPGLETLRFSDGQPFADEQTRAWFVTHVMPHVQDDVPQSEAPGAEQPAWELALEHAQEVALSQGFKPAVQSLKSGLAQAQGGRVRFFWQLALARLCLANRKYEIAQTQLDMLDQLLQRSGLQAWEPDLVLEVLSLWRRCCELLPQSHDVRERKDELYRRLCHLDLEVVLE</sequence>
<protein>
    <submittedName>
        <fullName evidence="2">Type VI secretion-associated protein, VC_A0119 family</fullName>
    </submittedName>
</protein>
<comment type="caution">
    <text evidence="2">The sequence shown here is derived from an EMBL/GenBank/DDBJ whole genome shotgun (WGS) entry which is preliminary data.</text>
</comment>
<dbReference type="NCBIfam" id="TIGR03362">
    <property type="entry name" value="VI_chp_7"/>
    <property type="match status" value="1"/>
</dbReference>
<reference evidence="2 3" key="1">
    <citation type="submission" date="2017-08" db="EMBL/GenBank/DDBJ databases">
        <authorList>
            <person name="Chaillou S."/>
        </authorList>
    </citation>
    <scope>NUCLEOTIDE SEQUENCE [LARGE SCALE GENOMIC DNA]</scope>
    <source>
        <strain evidence="2 3">MFPA15A1205</strain>
    </source>
</reference>
<evidence type="ECO:0000313" key="3">
    <source>
        <dbReference type="Proteomes" id="UP000219564"/>
    </source>
</evidence>
<feature type="domain" description="ImpA N-terminal" evidence="1">
    <location>
        <begin position="41"/>
        <end position="151"/>
    </location>
</feature>
<dbReference type="Pfam" id="PF16989">
    <property type="entry name" value="T6SS_VasJ"/>
    <property type="match status" value="1"/>
</dbReference>
<dbReference type="PANTHER" id="PTHR37024:SF5">
    <property type="entry name" value="IMPA N-TERMINAL DOMAIN-CONTAINING PROTEIN"/>
    <property type="match status" value="1"/>
</dbReference>
<dbReference type="InterPro" id="IPR017739">
    <property type="entry name" value="T6SS-assoc_VCA0119"/>
</dbReference>
<evidence type="ECO:0000259" key="1">
    <source>
        <dbReference type="Pfam" id="PF06812"/>
    </source>
</evidence>
<dbReference type="Proteomes" id="UP000219564">
    <property type="component" value="Unassembled WGS sequence"/>
</dbReference>